<evidence type="ECO:0000313" key="2">
    <source>
        <dbReference type="Proteomes" id="UP000018144"/>
    </source>
</evidence>
<gene>
    <name evidence="1" type="ORF">PCON_12903</name>
</gene>
<sequence>MQVLRENRKLMFTEIHHVVHKTPVFLDFGIHNAEGGCRTTSKFHYALAESPDIYTVWSLFINVVLGVERDDGNYEYVWIRDDCFYTVNITTMEILPDPAA</sequence>
<keyword evidence="2" id="KW-1185">Reference proteome</keyword>
<dbReference type="Proteomes" id="UP000018144">
    <property type="component" value="Unassembled WGS sequence"/>
</dbReference>
<organism evidence="1 2">
    <name type="scientific">Pyronema omphalodes (strain CBS 100304)</name>
    <name type="common">Pyronema confluens</name>
    <dbReference type="NCBI Taxonomy" id="1076935"/>
    <lineage>
        <taxon>Eukaryota</taxon>
        <taxon>Fungi</taxon>
        <taxon>Dikarya</taxon>
        <taxon>Ascomycota</taxon>
        <taxon>Pezizomycotina</taxon>
        <taxon>Pezizomycetes</taxon>
        <taxon>Pezizales</taxon>
        <taxon>Pyronemataceae</taxon>
        <taxon>Pyronema</taxon>
    </lineage>
</organism>
<name>U4LK30_PYROM</name>
<reference evidence="1 2" key="1">
    <citation type="journal article" date="2013" name="PLoS Genet.">
        <title>The genome and development-dependent transcriptomes of Pyronema confluens: a window into fungal evolution.</title>
        <authorList>
            <person name="Traeger S."/>
            <person name="Altegoer F."/>
            <person name="Freitag M."/>
            <person name="Gabaldon T."/>
            <person name="Kempken F."/>
            <person name="Kumar A."/>
            <person name="Marcet-Houben M."/>
            <person name="Poggeler S."/>
            <person name="Stajich J.E."/>
            <person name="Nowrousian M."/>
        </authorList>
    </citation>
    <scope>NUCLEOTIDE SEQUENCE [LARGE SCALE GENOMIC DNA]</scope>
    <source>
        <strain evidence="2">CBS 100304</strain>
        <tissue evidence="1">Vegetative mycelium</tissue>
    </source>
</reference>
<accession>U4LK30</accession>
<proteinExistence type="predicted"/>
<dbReference type="AlphaFoldDB" id="U4LK30"/>
<dbReference type="EMBL" id="HF935799">
    <property type="protein sequence ID" value="CCX32283.1"/>
    <property type="molecule type" value="Genomic_DNA"/>
</dbReference>
<protein>
    <submittedName>
        <fullName evidence="1">Uncharacterized protein</fullName>
    </submittedName>
</protein>
<evidence type="ECO:0000313" key="1">
    <source>
        <dbReference type="EMBL" id="CCX32283.1"/>
    </source>
</evidence>